<feature type="compositionally biased region" description="Polar residues" evidence="1">
    <location>
        <begin position="107"/>
        <end position="120"/>
    </location>
</feature>
<reference evidence="2 3" key="1">
    <citation type="journal article" date="2022" name="Allergy">
        <title>Genome assembly and annotation of Periplaneta americana reveal a comprehensive cockroach allergen profile.</title>
        <authorList>
            <person name="Wang L."/>
            <person name="Xiong Q."/>
            <person name="Saelim N."/>
            <person name="Wang L."/>
            <person name="Nong W."/>
            <person name="Wan A.T."/>
            <person name="Shi M."/>
            <person name="Liu X."/>
            <person name="Cao Q."/>
            <person name="Hui J.H.L."/>
            <person name="Sookrung N."/>
            <person name="Leung T.F."/>
            <person name="Tungtrongchitr A."/>
            <person name="Tsui S.K.W."/>
        </authorList>
    </citation>
    <scope>NUCLEOTIDE SEQUENCE [LARGE SCALE GENOMIC DNA]</scope>
    <source>
        <strain evidence="2">PWHHKU_190912</strain>
    </source>
</reference>
<protein>
    <submittedName>
        <fullName evidence="2">Uncharacterized protein</fullName>
    </submittedName>
</protein>
<comment type="caution">
    <text evidence="2">The sequence shown here is derived from an EMBL/GenBank/DDBJ whole genome shotgun (WGS) entry which is preliminary data.</text>
</comment>
<dbReference type="Proteomes" id="UP001148838">
    <property type="component" value="Unassembled WGS sequence"/>
</dbReference>
<feature type="region of interest" description="Disordered" evidence="1">
    <location>
        <begin position="81"/>
        <end position="201"/>
    </location>
</feature>
<sequence length="201" mass="22716">MAGLCEGGNEPPGSLKASKVDARRACHGKLRELSETFGCTRPRYDSIGKLSTVLSLRDQHLSKKKRYPAFAHIGLRKTPENLNQVTCPDRESNPTWSPGFDELPSANHYSTGVDTLTYTGKKSERQAGRRTDEPTDDGDRHVQTQTDGRKERRTDRQTDGRRYQRMDERTDEDRRMNGCSISDGRESGPTERGMQGRQQTE</sequence>
<evidence type="ECO:0000256" key="1">
    <source>
        <dbReference type="SAM" id="MobiDB-lite"/>
    </source>
</evidence>
<feature type="compositionally biased region" description="Basic and acidic residues" evidence="1">
    <location>
        <begin position="121"/>
        <end position="176"/>
    </location>
</feature>
<accession>A0ABQ8SFH5</accession>
<keyword evidence="3" id="KW-1185">Reference proteome</keyword>
<gene>
    <name evidence="2" type="ORF">ANN_21060</name>
</gene>
<proteinExistence type="predicted"/>
<name>A0ABQ8SFH5_PERAM</name>
<evidence type="ECO:0000313" key="3">
    <source>
        <dbReference type="Proteomes" id="UP001148838"/>
    </source>
</evidence>
<dbReference type="EMBL" id="JAJSOF020000029">
    <property type="protein sequence ID" value="KAJ4432441.1"/>
    <property type="molecule type" value="Genomic_DNA"/>
</dbReference>
<organism evidence="2 3">
    <name type="scientific">Periplaneta americana</name>
    <name type="common">American cockroach</name>
    <name type="synonym">Blatta americana</name>
    <dbReference type="NCBI Taxonomy" id="6978"/>
    <lineage>
        <taxon>Eukaryota</taxon>
        <taxon>Metazoa</taxon>
        <taxon>Ecdysozoa</taxon>
        <taxon>Arthropoda</taxon>
        <taxon>Hexapoda</taxon>
        <taxon>Insecta</taxon>
        <taxon>Pterygota</taxon>
        <taxon>Neoptera</taxon>
        <taxon>Polyneoptera</taxon>
        <taxon>Dictyoptera</taxon>
        <taxon>Blattodea</taxon>
        <taxon>Blattoidea</taxon>
        <taxon>Blattidae</taxon>
        <taxon>Blattinae</taxon>
        <taxon>Periplaneta</taxon>
    </lineage>
</organism>
<evidence type="ECO:0000313" key="2">
    <source>
        <dbReference type="EMBL" id="KAJ4432441.1"/>
    </source>
</evidence>